<dbReference type="Pfam" id="PF20173">
    <property type="entry name" value="ZnF_RZ-type"/>
    <property type="match status" value="1"/>
</dbReference>
<keyword evidence="2" id="KW-0963">Cytoplasm</keyword>
<evidence type="ECO:0000256" key="6">
    <source>
        <dbReference type="ARBA" id="ARBA00022833"/>
    </source>
</evidence>
<dbReference type="GO" id="GO:0002376">
    <property type="term" value="P:immune system process"/>
    <property type="evidence" value="ECO:0007669"/>
    <property type="project" value="UniProtKB-KW"/>
</dbReference>
<proteinExistence type="predicted"/>
<gene>
    <name evidence="10" type="ORF">KCV03_g10176</name>
</gene>
<keyword evidence="7" id="KW-0391">Immunity</keyword>
<dbReference type="GO" id="GO:0005737">
    <property type="term" value="C:cytoplasm"/>
    <property type="evidence" value="ECO:0007669"/>
    <property type="project" value="UniProtKB-SubCell"/>
</dbReference>
<dbReference type="GO" id="GO:0004386">
    <property type="term" value="F:helicase activity"/>
    <property type="evidence" value="ECO:0007669"/>
    <property type="project" value="InterPro"/>
</dbReference>
<reference evidence="10" key="1">
    <citation type="journal article" date="2021" name="J Fungi (Basel)">
        <title>Virulence traits and population genomics of the black yeast Aureobasidium melanogenum.</title>
        <authorList>
            <person name="Cernosa A."/>
            <person name="Sun X."/>
            <person name="Gostincar C."/>
            <person name="Fang C."/>
            <person name="Gunde-Cimerman N."/>
            <person name="Song Z."/>
        </authorList>
    </citation>
    <scope>NUCLEOTIDE SEQUENCE</scope>
    <source>
        <strain evidence="10">EXF-8016</strain>
    </source>
</reference>
<dbReference type="CDD" id="cd17936">
    <property type="entry name" value="EEXXEc_NFX1"/>
    <property type="match status" value="1"/>
</dbReference>
<dbReference type="SUPFAM" id="SSF52540">
    <property type="entry name" value="P-loop containing nucleoside triphosphate hydrolases"/>
    <property type="match status" value="1"/>
</dbReference>
<evidence type="ECO:0000313" key="10">
    <source>
        <dbReference type="EMBL" id="KAH0210054.1"/>
    </source>
</evidence>
<sequence length="1591" mass="179134">MPGNIKTMLAIWSGAHQILDGKNRNLGQMVARDLEDDKYYGRQHMQALLSLQNDSPPGTLVNLGSVFFRVFTHPALLSCLSIDTQVGALYTFISGNNGVRIVAFCDRFIKHLVEHPSVFDDPSQMLETNLMLVLYALREVLSREPRARYNECLPALLDLVERTRDVVPMSAHSAAHQVMTDAIAQMRAMINRAADLLSPEDSQSVGHITADVQNSTFPRELIIPRDRHDNDKMDITKVVIIPTEDEIRSDHKEFLPSTSPTRPHFLTDPISRHLDTHFRLLRHDIFGGFKEAIGSFMRIVEEKPDVLKSTKINLGNNIRARLHAGARVNNVWCEDKRDLEAQLSFRQPAVIERKSAKEREVWWSNAKALDQGVLLCLIFLDSGRASLLLLVVSDRCTNPKTKFSLTSDPHRATISVRLVTPIQRNVESLIRLHLQSTQCMLIELPGILLATFQPILESIQNMQRTGRLPFHRWILPAERENFDIPPPLYARGVESTISLRPILTDGASADLLIDLIRSKHDLSIIDGVVRRTGLDVGQARALIEALSREYALIQGPPGTGKSYLGIQIMRVLLARKEPANLGPIIVVCYTNHALDQFLEHLIDVGIEKVIRIGSQSHSEVLVGKNLRLVSREESKTRSESQKLGKAYADLDQERQSIRNALTDIHKMRKKPNWTSLQTHLRTRHRQVFSQFVAKDPDGYQRVGDDNFGVWLNDLNHFQPGAETKIGDTRLATDEQLLDMATSDVFSVPVNQRSRLARLWAQAFFSERMDSIVESMQRYERLNQELTKVHDEVDRRVLQTADVIGVTTSGLAKRITVLQKIHSKVTICEEAGEVLETHTLSALLPSVQHFIQIGDHEQLRPQINEYSLSLESFTGKQYQLDRSQFERLAATRNGTTKFPVAQLNVQRRMRPEISTLIRNTIYPDLTDHDSVKNLAKIVGLRKSVFWLDHENAEEDTSLDALQKSHTNLWEVDMVHAFIRHIVRQGVYKSSEIAVLTPYTGQLQRLRARLRDDFEIILNERDEELLESGLVDDPAASTEQEGVIAAPHTSSGSKILEKKKLSELLRLATVDNFQGEEAKIVIVSLVRSNEQQKVGFLKTTNRINVLLSRAQEGMYLIGNADTYGKIDMWAKVIEMLRATDSICSTKQSARVDMLEMKEYSEIDLDESAIVVLSCGHFFTAETLDGITGIAEVYEQNALGEFVGLRDISTILARPMPCCPDCNRPIRQHGSRRFNRAINRAVMDEMSKRFLVSGQTELINIKAQIDDLSRSLEASRQKLKLEMRQVQIGLGRSSNHIGSSITAQLKTRSEEASNLQKRIESFSKKVTEEFQPARKLHDAIYARSQQSLEASIEQLDLSDLFTCLPPIPRDQRVARGGLVAQLKLQHLVLADRFAIAKELATKSFRDEVRIPGGAVDLSVRPFFKQCVMFIDQCMAENLPKLAVETCIYYANIARLYRSQVPRAIQPSSSTTSSVQFFDKAKELLEKAEELCAHQFQGVETLLAAVQKLAELFKGDRYEQVTAEEIATIRAAMVSGSGGIATHSGHWYNCENGHPFAVGECGMPMEQARCPECGAQVGGRNHQPAPGVTRATQME</sequence>
<comment type="caution">
    <text evidence="10">The sequence shown here is derived from an EMBL/GenBank/DDBJ whole genome shotgun (WGS) entry which is preliminary data.</text>
</comment>
<accession>A0A9P8G9B8</accession>
<dbReference type="PANTHER" id="PTHR10887:SF445">
    <property type="entry name" value="NFX1-TYPE ZINC FINGER-CONTAINING PROTEIN 1"/>
    <property type="match status" value="1"/>
</dbReference>
<evidence type="ECO:0000256" key="1">
    <source>
        <dbReference type="ARBA" id="ARBA00004496"/>
    </source>
</evidence>
<dbReference type="GO" id="GO:0031048">
    <property type="term" value="P:regulatory ncRNA-mediated heterochromatin formation"/>
    <property type="evidence" value="ECO:0007669"/>
    <property type="project" value="TreeGrafter"/>
</dbReference>
<dbReference type="GO" id="GO:0008270">
    <property type="term" value="F:zinc ion binding"/>
    <property type="evidence" value="ECO:0007669"/>
    <property type="project" value="UniProtKB-KW"/>
</dbReference>
<dbReference type="EMBL" id="JAHFYH010000189">
    <property type="protein sequence ID" value="KAH0210054.1"/>
    <property type="molecule type" value="Genomic_DNA"/>
</dbReference>
<dbReference type="InterPro" id="IPR045055">
    <property type="entry name" value="DNA2/NAM7-like"/>
</dbReference>
<keyword evidence="8" id="KW-0175">Coiled coil</keyword>
<evidence type="ECO:0000256" key="4">
    <source>
        <dbReference type="ARBA" id="ARBA00022771"/>
    </source>
</evidence>
<organism evidence="10 11">
    <name type="scientific">Aureobasidium melanogenum</name>
    <name type="common">Aureobasidium pullulans var. melanogenum</name>
    <dbReference type="NCBI Taxonomy" id="46634"/>
    <lineage>
        <taxon>Eukaryota</taxon>
        <taxon>Fungi</taxon>
        <taxon>Dikarya</taxon>
        <taxon>Ascomycota</taxon>
        <taxon>Pezizomycotina</taxon>
        <taxon>Dothideomycetes</taxon>
        <taxon>Dothideomycetidae</taxon>
        <taxon>Dothideales</taxon>
        <taxon>Saccotheciaceae</taxon>
        <taxon>Aureobasidium</taxon>
    </lineage>
</organism>
<dbReference type="OrthoDB" id="2423195at2759"/>
<dbReference type="GO" id="GO:0031380">
    <property type="term" value="C:nuclear RNA-directed RNA polymerase complex"/>
    <property type="evidence" value="ECO:0007669"/>
    <property type="project" value="TreeGrafter"/>
</dbReference>
<dbReference type="CDD" id="cd18808">
    <property type="entry name" value="SF1_C_Upf1"/>
    <property type="match status" value="1"/>
</dbReference>
<keyword evidence="5" id="KW-0347">Helicase</keyword>
<feature type="non-terminal residue" evidence="10">
    <location>
        <position position="1591"/>
    </location>
</feature>
<keyword evidence="5" id="KW-0547">Nucleotide-binding</keyword>
<dbReference type="InterPro" id="IPR046439">
    <property type="entry name" value="ZF_RZ_dom"/>
</dbReference>
<dbReference type="Pfam" id="PF13087">
    <property type="entry name" value="AAA_12"/>
    <property type="match status" value="1"/>
</dbReference>
<dbReference type="InterPro" id="IPR047187">
    <property type="entry name" value="SF1_C_Upf1"/>
</dbReference>
<dbReference type="InterPro" id="IPR041679">
    <property type="entry name" value="DNA2/NAM7-like_C"/>
</dbReference>
<evidence type="ECO:0000256" key="3">
    <source>
        <dbReference type="ARBA" id="ARBA00022723"/>
    </source>
</evidence>
<evidence type="ECO:0000256" key="5">
    <source>
        <dbReference type="ARBA" id="ARBA00022806"/>
    </source>
</evidence>
<evidence type="ECO:0000256" key="8">
    <source>
        <dbReference type="SAM" id="Coils"/>
    </source>
</evidence>
<dbReference type="InterPro" id="IPR027417">
    <property type="entry name" value="P-loop_NTPase"/>
</dbReference>
<keyword evidence="4" id="KW-0863">Zinc-finger</keyword>
<protein>
    <recommendedName>
        <fullName evidence="9">RZ-type domain-containing protein</fullName>
    </recommendedName>
</protein>
<dbReference type="PANTHER" id="PTHR10887">
    <property type="entry name" value="DNA2/NAM7 HELICASE FAMILY"/>
    <property type="match status" value="1"/>
</dbReference>
<comment type="subcellular location">
    <subcellularLocation>
        <location evidence="1">Cytoplasm</location>
    </subcellularLocation>
</comment>
<keyword evidence="3" id="KW-0479">Metal-binding</keyword>
<name>A0A9P8G9B8_AURME</name>
<evidence type="ECO:0000313" key="11">
    <source>
        <dbReference type="Proteomes" id="UP000767238"/>
    </source>
</evidence>
<dbReference type="InterPro" id="IPR041677">
    <property type="entry name" value="DNA2/NAM7_AAA_11"/>
</dbReference>
<keyword evidence="5" id="KW-0067">ATP-binding</keyword>
<dbReference type="Proteomes" id="UP000767238">
    <property type="component" value="Unassembled WGS sequence"/>
</dbReference>
<feature type="coiled-coil region" evidence="8">
    <location>
        <begin position="1255"/>
        <end position="1322"/>
    </location>
</feature>
<evidence type="ECO:0000256" key="7">
    <source>
        <dbReference type="ARBA" id="ARBA00022859"/>
    </source>
</evidence>
<evidence type="ECO:0000259" key="9">
    <source>
        <dbReference type="PROSITE" id="PS51981"/>
    </source>
</evidence>
<evidence type="ECO:0000256" key="2">
    <source>
        <dbReference type="ARBA" id="ARBA00022490"/>
    </source>
</evidence>
<feature type="domain" description="RZ-type" evidence="9">
    <location>
        <begin position="1517"/>
        <end position="1591"/>
    </location>
</feature>
<dbReference type="Gene3D" id="3.40.50.300">
    <property type="entry name" value="P-loop containing nucleotide triphosphate hydrolases"/>
    <property type="match status" value="3"/>
</dbReference>
<reference evidence="10" key="2">
    <citation type="submission" date="2021-08" db="EMBL/GenBank/DDBJ databases">
        <authorList>
            <person name="Gostincar C."/>
            <person name="Sun X."/>
            <person name="Song Z."/>
            <person name="Gunde-Cimerman N."/>
        </authorList>
    </citation>
    <scope>NUCLEOTIDE SEQUENCE</scope>
    <source>
        <strain evidence="10">EXF-8016</strain>
    </source>
</reference>
<dbReference type="FunFam" id="3.40.50.300:FF:001660">
    <property type="entry name" value="NF-X1 finger and helicase protein, putative"/>
    <property type="match status" value="1"/>
</dbReference>
<dbReference type="PROSITE" id="PS51981">
    <property type="entry name" value="ZF_RZ"/>
    <property type="match status" value="1"/>
</dbReference>
<dbReference type="Pfam" id="PF13086">
    <property type="entry name" value="AAA_11"/>
    <property type="match status" value="1"/>
</dbReference>
<keyword evidence="5" id="KW-0378">Hydrolase</keyword>
<keyword evidence="6" id="KW-0862">Zinc</keyword>